<keyword evidence="3 6" id="KW-0812">Transmembrane</keyword>
<feature type="transmembrane region" description="Helical" evidence="6">
    <location>
        <begin position="395"/>
        <end position="417"/>
    </location>
</feature>
<name>A0A2S7IXD8_9HYPH</name>
<comment type="subcellular location">
    <subcellularLocation>
        <location evidence="1">Endomembrane system</location>
        <topology evidence="1">Multi-pass membrane protein</topology>
    </subcellularLocation>
</comment>
<evidence type="ECO:0000256" key="3">
    <source>
        <dbReference type="ARBA" id="ARBA00022692"/>
    </source>
</evidence>
<evidence type="ECO:0000313" key="7">
    <source>
        <dbReference type="EMBL" id="PQA72665.1"/>
    </source>
</evidence>
<feature type="transmembrane region" description="Helical" evidence="6">
    <location>
        <begin position="423"/>
        <end position="443"/>
    </location>
</feature>
<dbReference type="EMBL" id="PTRC01000026">
    <property type="protein sequence ID" value="PQA72665.1"/>
    <property type="molecule type" value="Genomic_DNA"/>
</dbReference>
<dbReference type="PANTHER" id="PTHR23519:SF1">
    <property type="entry name" value="AUTOPHAGY-RELATED PROTEIN 22"/>
    <property type="match status" value="1"/>
</dbReference>
<proteinExistence type="predicted"/>
<feature type="transmembrane region" description="Helical" evidence="6">
    <location>
        <begin position="361"/>
        <end position="383"/>
    </location>
</feature>
<dbReference type="InterPro" id="IPR024671">
    <property type="entry name" value="Atg22-like"/>
</dbReference>
<feature type="transmembrane region" description="Helical" evidence="6">
    <location>
        <begin position="146"/>
        <end position="169"/>
    </location>
</feature>
<feature type="transmembrane region" description="Helical" evidence="6">
    <location>
        <begin position="107"/>
        <end position="126"/>
    </location>
</feature>
<sequence>MRRYASQRGVWGWMLFDWAAQPFFTVVTTFIFGPYFISRMAESPEAGQIAWGYGIAVAGLLIAILSPVLGAIADKTGARKPWIGFFAVLKIIGLCLLWFAVPGANLFWVLCAFSMAMVAAEFSIVFNDSMMPRLVPSEDIGRVSNIAWGLGYLGGMIVLIFVVLCLAASPETGRTIIGMKPLFGLDPALGEDARITGPLAALWYFVFILPMFLFTPDTERGEPLRKALRSGFAELKVTLAEARKRPGLVRFLLARMIYQDGVNATLALGAGYAAALFNWTITEIGLFGMVMNVVAIFSCLVASRVDTRIGSKAVVIASLVLLLLASIGIVSTGRDYTLFGLMLFAPAPEGGLFSSSAEHAYLIYGLMIGAAFGPVQASSRSWFARSIKPEESGRYFGIYALAGRATSFLGPFLVASVTALTSSAAAGMSVLVVFFVVGFFLAVRTPYPADR</sequence>
<evidence type="ECO:0000256" key="2">
    <source>
        <dbReference type="ARBA" id="ARBA00022448"/>
    </source>
</evidence>
<dbReference type="Gene3D" id="1.20.1250.20">
    <property type="entry name" value="MFS general substrate transporter like domains"/>
    <property type="match status" value="1"/>
</dbReference>
<gene>
    <name evidence="7" type="ORF">C3731_15440</name>
</gene>
<dbReference type="Pfam" id="PF11700">
    <property type="entry name" value="ATG22"/>
    <property type="match status" value="1"/>
</dbReference>
<keyword evidence="5 6" id="KW-0472">Membrane</keyword>
<feature type="transmembrane region" description="Helical" evidence="6">
    <location>
        <begin position="49"/>
        <end position="70"/>
    </location>
</feature>
<evidence type="ECO:0000256" key="5">
    <source>
        <dbReference type="ARBA" id="ARBA00023136"/>
    </source>
</evidence>
<comment type="caution">
    <text evidence="7">The sequence shown here is derived from an EMBL/GenBank/DDBJ whole genome shotgun (WGS) entry which is preliminary data.</text>
</comment>
<reference evidence="7 8" key="1">
    <citation type="submission" date="2018-02" db="EMBL/GenBank/DDBJ databases">
        <title>Draft genome sequence of Ochrobactrum oryzae found in Brazil.</title>
        <authorList>
            <person name="Cerdeira L."/>
            <person name="Andrade F."/>
            <person name="Zacariotto T."/>
            <person name="Barbosa B."/>
            <person name="Santos S."/>
            <person name="Cassetari V."/>
            <person name="Lincopan N."/>
        </authorList>
    </citation>
    <scope>NUCLEOTIDE SEQUENCE [LARGE SCALE GENOMIC DNA]</scope>
    <source>
        <strain evidence="7 8">OA447</strain>
    </source>
</reference>
<evidence type="ECO:0000256" key="4">
    <source>
        <dbReference type="ARBA" id="ARBA00022989"/>
    </source>
</evidence>
<evidence type="ECO:0000256" key="6">
    <source>
        <dbReference type="SAM" id="Phobius"/>
    </source>
</evidence>
<feature type="transmembrane region" description="Helical" evidence="6">
    <location>
        <begin position="313"/>
        <end position="333"/>
    </location>
</feature>
<feature type="transmembrane region" description="Helical" evidence="6">
    <location>
        <begin position="195"/>
        <end position="215"/>
    </location>
</feature>
<organism evidence="7 8">
    <name type="scientific">Brucella oryzae</name>
    <dbReference type="NCBI Taxonomy" id="335286"/>
    <lineage>
        <taxon>Bacteria</taxon>
        <taxon>Pseudomonadati</taxon>
        <taxon>Pseudomonadota</taxon>
        <taxon>Alphaproteobacteria</taxon>
        <taxon>Hyphomicrobiales</taxon>
        <taxon>Brucellaceae</taxon>
        <taxon>Brucella/Ochrobactrum group</taxon>
        <taxon>Brucella</taxon>
    </lineage>
</organism>
<dbReference type="InterPro" id="IPR036259">
    <property type="entry name" value="MFS_trans_sf"/>
</dbReference>
<dbReference type="GO" id="GO:0012505">
    <property type="term" value="C:endomembrane system"/>
    <property type="evidence" value="ECO:0007669"/>
    <property type="project" value="UniProtKB-SubCell"/>
</dbReference>
<keyword evidence="8" id="KW-1185">Reference proteome</keyword>
<keyword evidence="4 6" id="KW-1133">Transmembrane helix</keyword>
<evidence type="ECO:0000313" key="8">
    <source>
        <dbReference type="Proteomes" id="UP000238493"/>
    </source>
</evidence>
<feature type="transmembrane region" description="Helical" evidence="6">
    <location>
        <begin position="82"/>
        <end position="101"/>
    </location>
</feature>
<dbReference type="Proteomes" id="UP000238493">
    <property type="component" value="Unassembled WGS sequence"/>
</dbReference>
<dbReference type="PANTHER" id="PTHR23519">
    <property type="entry name" value="AUTOPHAGY-RELATED PROTEIN 22"/>
    <property type="match status" value="1"/>
</dbReference>
<accession>A0A2S7IXD8</accession>
<feature type="transmembrane region" description="Helical" evidence="6">
    <location>
        <begin position="281"/>
        <end position="301"/>
    </location>
</feature>
<dbReference type="AlphaFoldDB" id="A0A2S7IXD8"/>
<dbReference type="SUPFAM" id="SSF103473">
    <property type="entry name" value="MFS general substrate transporter"/>
    <property type="match status" value="1"/>
</dbReference>
<evidence type="ECO:0000256" key="1">
    <source>
        <dbReference type="ARBA" id="ARBA00004127"/>
    </source>
</evidence>
<dbReference type="InterPro" id="IPR050495">
    <property type="entry name" value="ATG22/LtaA_families"/>
</dbReference>
<dbReference type="OrthoDB" id="9768783at2"/>
<feature type="transmembrane region" description="Helical" evidence="6">
    <location>
        <begin position="12"/>
        <end position="37"/>
    </location>
</feature>
<keyword evidence="2" id="KW-0813">Transport</keyword>
<protein>
    <submittedName>
        <fullName evidence="7">MFS transporter</fullName>
    </submittedName>
</protein>
<dbReference type="RefSeq" id="WP_104756564.1">
    <property type="nucleotide sequence ID" value="NZ_JBHEEO010000017.1"/>
</dbReference>